<dbReference type="InterPro" id="IPR022385">
    <property type="entry name" value="Rhs_assc_core"/>
</dbReference>
<dbReference type="InterPro" id="IPR028208">
    <property type="entry name" value="Effector_pro_NleD-like"/>
</dbReference>
<dbReference type="Gene3D" id="2.180.10.10">
    <property type="entry name" value="RHS repeat-associated core"/>
    <property type="match status" value="1"/>
</dbReference>
<dbReference type="PANTHER" id="PTHR32305">
    <property type="match status" value="1"/>
</dbReference>
<sequence length="762" mass="87057">MITDLRTGMMNCCTAVRKASEKGSKANGLLTGRATACLSKISNDVSYLYEAIYYDFRQRVIQKKSTNYLKGTDSHYYTYDFSGNEILHRHVHTSHIQPRLSTVTLEISSTYDHAGRLMKQTHSVNGNTPVTIKDLEYDGLCRLKSYSRNGNDKLGMEYSYNVRSWLTGLGGPLISMSMGYENSEGGSLSCYSGNQSSFQWRINSSGEGISRRYNYSYDGLSRLVSALYTDDSDLHHANYDTFYDYDRNGNILSLRRNGKYFGDVCGTIDDLFYEYDGNRLRRVTDAAEGPCYKDAMHFTDGADDETEYDYDANGNLIEDKNKGISKITYNEINLPEHVSFSSGKYIDFTYSSTGEKLCSEYLLKFPHIHEPLISPLSSDVYVSVNNRDDLGEPIDPGLRDSLMFRPGLLITEEEYAMLYGVHRIDYSGDIIYENIKPVPNRILFDGGYVTFSNKQPVYHFYLTDHQGNVRVVADAQGNIEQTNNYYPFGALFGDGTGDDVQRYKYNGKELERLLALDWYDYGARWYDPVLARWHAVDPLAEKYPDISPYVYCNNNAVNAIDPDGRKIVIVGDRQQRISVLGQLQKLTNDKLGVRRSDGMVIILSRGTRNRDKKLVNGTRLVSELINHERSMDIRPSADNSREHDRYQMDALNGKGTDVSIYYNMRQNPTVFTRNPKTGKIKEEAIPSHIVLGHELIHGHRSMNGKAVYWENRSDYTYKTENGNIMKTEAETEELETVGIRGNYTHTENKLRKEQDLNKRIEY</sequence>
<evidence type="ECO:0008006" key="3">
    <source>
        <dbReference type="Google" id="ProtNLM"/>
    </source>
</evidence>
<proteinExistence type="predicted"/>
<reference evidence="1 2" key="1">
    <citation type="submission" date="2020-05" db="EMBL/GenBank/DDBJ databases">
        <title>Distinct polysaccharide utilization as determinants for interspecies competition between intestinal Prevotella spp.</title>
        <authorList>
            <person name="Galvez E.J.C."/>
            <person name="Iljazovic A."/>
            <person name="Strowig T."/>
        </authorList>
    </citation>
    <scope>NUCLEOTIDE SEQUENCE [LARGE SCALE GENOMIC DNA]</scope>
    <source>
        <strain evidence="1 2">PCHR</strain>
    </source>
</reference>
<dbReference type="InterPro" id="IPR050708">
    <property type="entry name" value="T6SS_VgrG/RHS"/>
</dbReference>
<dbReference type="PANTHER" id="PTHR32305:SF15">
    <property type="entry name" value="PROTEIN RHSA-RELATED"/>
    <property type="match status" value="1"/>
</dbReference>
<protein>
    <recommendedName>
        <fullName evidence="3">RHS repeat-associated core domain-containing protein</fullName>
    </recommendedName>
</protein>
<keyword evidence="2" id="KW-1185">Reference proteome</keyword>
<dbReference type="NCBIfam" id="TIGR03696">
    <property type="entry name" value="Rhs_assc_core"/>
    <property type="match status" value="1"/>
</dbReference>
<evidence type="ECO:0000313" key="1">
    <source>
        <dbReference type="EMBL" id="NPE25474.1"/>
    </source>
</evidence>
<dbReference type="Proteomes" id="UP000820977">
    <property type="component" value="Unassembled WGS sequence"/>
</dbReference>
<dbReference type="Pfam" id="PF14891">
    <property type="entry name" value="Peptidase_M91"/>
    <property type="match status" value="1"/>
</dbReference>
<organism evidence="1 2">
    <name type="scientific">Xylanibacter caecicola</name>
    <dbReference type="NCBI Taxonomy" id="2736294"/>
    <lineage>
        <taxon>Bacteria</taxon>
        <taxon>Pseudomonadati</taxon>
        <taxon>Bacteroidota</taxon>
        <taxon>Bacteroidia</taxon>
        <taxon>Bacteroidales</taxon>
        <taxon>Prevotellaceae</taxon>
        <taxon>Xylanibacter</taxon>
    </lineage>
</organism>
<accession>A0ABX2B5V0</accession>
<comment type="caution">
    <text evidence="1">The sequence shown here is derived from an EMBL/GenBank/DDBJ whole genome shotgun (WGS) entry which is preliminary data.</text>
</comment>
<dbReference type="RefSeq" id="WP_172344934.1">
    <property type="nucleotide sequence ID" value="NZ_JABKKJ010000012.1"/>
</dbReference>
<evidence type="ECO:0000313" key="2">
    <source>
        <dbReference type="Proteomes" id="UP000820977"/>
    </source>
</evidence>
<gene>
    <name evidence="1" type="ORF">HPS54_08115</name>
</gene>
<name>A0ABX2B5V0_9BACT</name>
<dbReference type="EMBL" id="JABKKJ010000012">
    <property type="protein sequence ID" value="NPE25474.1"/>
    <property type="molecule type" value="Genomic_DNA"/>
</dbReference>